<dbReference type="KEGG" id="tasa:A1Q1_07108"/>
<dbReference type="Pfam" id="PF01778">
    <property type="entry name" value="Ribosomal_L28e"/>
    <property type="match status" value="1"/>
</dbReference>
<feature type="region of interest" description="Disordered" evidence="4">
    <location>
        <begin position="181"/>
        <end position="224"/>
    </location>
</feature>
<protein>
    <submittedName>
        <fullName evidence="6">60s ribosomal protein</fullName>
    </submittedName>
</protein>
<feature type="domain" description="Ribosomal eL28/Mak16" evidence="5">
    <location>
        <begin position="91"/>
        <end position="189"/>
    </location>
</feature>
<accession>J5TMW7</accession>
<dbReference type="PANTHER" id="PTHR10544">
    <property type="entry name" value="60S RIBOSOMAL PROTEIN L28"/>
    <property type="match status" value="1"/>
</dbReference>
<dbReference type="VEuPathDB" id="FungiDB:A1Q1_07108"/>
<dbReference type="EMBL" id="ALBS01000048">
    <property type="protein sequence ID" value="EJT51696.1"/>
    <property type="molecule type" value="Genomic_DNA"/>
</dbReference>
<evidence type="ECO:0000256" key="4">
    <source>
        <dbReference type="SAM" id="MobiDB-lite"/>
    </source>
</evidence>
<comment type="similarity">
    <text evidence="1">Belongs to the eukaryotic ribosomal protein eL28 family.</text>
</comment>
<dbReference type="RefSeq" id="XP_014182832.1">
    <property type="nucleotide sequence ID" value="XM_014327357.1"/>
</dbReference>
<evidence type="ECO:0000256" key="1">
    <source>
        <dbReference type="ARBA" id="ARBA00007926"/>
    </source>
</evidence>
<evidence type="ECO:0000256" key="2">
    <source>
        <dbReference type="ARBA" id="ARBA00022980"/>
    </source>
</evidence>
<dbReference type="Gene3D" id="3.30.390.110">
    <property type="match status" value="2"/>
</dbReference>
<sequence length="224" mass="24086">MSADLQWLLVRKWNSFQHKAANGPIFSAEKAFGEQIAVQRSRLGEADAMALAHSREGRLSVEAFVARHPGTYTAHRKSAVFKALSVAGRTRQDDMLTLQGNLVNLHSGKYSGLANNKVIDISAGPDGSITVTKVQADGGKVASTKRQSTLRRSTGPRRANKIAAVETAHKGFRPDLRQAAVARASALSRANKRTANPPKDRAPKARRNKQAAAPASGENAMDLD</sequence>
<name>J5TMW7_TRIAS</name>
<evidence type="ECO:0000313" key="6">
    <source>
        <dbReference type="EMBL" id="EJT51696.1"/>
    </source>
</evidence>
<keyword evidence="2 6" id="KW-0689">Ribosomal protein</keyword>
<dbReference type="OrthoDB" id="338850at2759"/>
<evidence type="ECO:0000256" key="3">
    <source>
        <dbReference type="ARBA" id="ARBA00023274"/>
    </source>
</evidence>
<dbReference type="GO" id="GO:0005840">
    <property type="term" value="C:ribosome"/>
    <property type="evidence" value="ECO:0007669"/>
    <property type="project" value="UniProtKB-KW"/>
</dbReference>
<dbReference type="HOGENOM" id="CLU_1235801_0_0_1"/>
<dbReference type="GO" id="GO:0006412">
    <property type="term" value="P:translation"/>
    <property type="evidence" value="ECO:0007669"/>
    <property type="project" value="InterPro"/>
</dbReference>
<dbReference type="Proteomes" id="UP000002748">
    <property type="component" value="Unassembled WGS sequence"/>
</dbReference>
<proteinExistence type="inferred from homology"/>
<comment type="caution">
    <text evidence="6">The sequence shown here is derived from an EMBL/GenBank/DDBJ whole genome shotgun (WGS) entry which is preliminary data.</text>
</comment>
<evidence type="ECO:0000259" key="5">
    <source>
        <dbReference type="Pfam" id="PF01778"/>
    </source>
</evidence>
<organism evidence="6 7">
    <name type="scientific">Trichosporon asahii var. asahii (strain ATCC 90039 / CBS 2479 / JCM 2466 / KCTC 7840 / NBRC 103889/ NCYC 2677 / UAMH 7654)</name>
    <name type="common">Yeast</name>
    <dbReference type="NCBI Taxonomy" id="1186058"/>
    <lineage>
        <taxon>Eukaryota</taxon>
        <taxon>Fungi</taxon>
        <taxon>Dikarya</taxon>
        <taxon>Basidiomycota</taxon>
        <taxon>Agaricomycotina</taxon>
        <taxon>Tremellomycetes</taxon>
        <taxon>Trichosporonales</taxon>
        <taxon>Trichosporonaceae</taxon>
        <taxon>Trichosporon</taxon>
    </lineage>
</organism>
<keyword evidence="3" id="KW-0687">Ribonucleoprotein</keyword>
<dbReference type="GO" id="GO:0003735">
    <property type="term" value="F:structural constituent of ribosome"/>
    <property type="evidence" value="ECO:0007669"/>
    <property type="project" value="InterPro"/>
</dbReference>
<dbReference type="InterPro" id="IPR029004">
    <property type="entry name" value="Ribosomal_eL28/Mak16"/>
</dbReference>
<reference evidence="6 7" key="1">
    <citation type="journal article" date="2012" name="Eukaryot. Cell">
        <title>Draft genome sequence of CBS 2479, the standard type strain of Trichosporon asahii.</title>
        <authorList>
            <person name="Yang R.Y."/>
            <person name="Li H.T."/>
            <person name="Zhu H."/>
            <person name="Zhou G.P."/>
            <person name="Wang M."/>
            <person name="Wang L."/>
        </authorList>
    </citation>
    <scope>NUCLEOTIDE SEQUENCE [LARGE SCALE GENOMIC DNA]</scope>
    <source>
        <strain evidence="7">ATCC 90039 / CBS 2479 / JCM 2466 / KCTC 7840 / NCYC 2677 / UAMH 7654</strain>
    </source>
</reference>
<dbReference type="GO" id="GO:1990904">
    <property type="term" value="C:ribonucleoprotein complex"/>
    <property type="evidence" value="ECO:0007669"/>
    <property type="project" value="UniProtKB-KW"/>
</dbReference>
<evidence type="ECO:0000313" key="7">
    <source>
        <dbReference type="Proteomes" id="UP000002748"/>
    </source>
</evidence>
<gene>
    <name evidence="6" type="ORF">A1Q1_07108</name>
</gene>
<dbReference type="GeneID" id="25990620"/>
<dbReference type="AlphaFoldDB" id="J5TMW7"/>
<dbReference type="InterPro" id="IPR002672">
    <property type="entry name" value="Ribosomal_eL28"/>
</dbReference>